<evidence type="ECO:0000313" key="4">
    <source>
        <dbReference type="Proteomes" id="UP000266298"/>
    </source>
</evidence>
<organism evidence="3 4">
    <name type="scientific">Clavibacter michiganensis</name>
    <dbReference type="NCBI Taxonomy" id="28447"/>
    <lineage>
        <taxon>Bacteria</taxon>
        <taxon>Bacillati</taxon>
        <taxon>Actinomycetota</taxon>
        <taxon>Actinomycetes</taxon>
        <taxon>Micrococcales</taxon>
        <taxon>Microbacteriaceae</taxon>
        <taxon>Clavibacter</taxon>
    </lineage>
</organism>
<gene>
    <name evidence="3" type="ORF">DZF96_08570</name>
</gene>
<evidence type="ECO:0000256" key="2">
    <source>
        <dbReference type="SAM" id="Phobius"/>
    </source>
</evidence>
<protein>
    <submittedName>
        <fullName evidence="3">Uncharacterized protein</fullName>
    </submittedName>
</protein>
<feature type="compositionally biased region" description="Low complexity" evidence="1">
    <location>
        <begin position="55"/>
        <end position="73"/>
    </location>
</feature>
<keyword evidence="2" id="KW-1133">Transmembrane helix</keyword>
<evidence type="ECO:0000256" key="1">
    <source>
        <dbReference type="SAM" id="MobiDB-lite"/>
    </source>
</evidence>
<dbReference type="AlphaFoldDB" id="A0A399NV22"/>
<keyword evidence="2" id="KW-0472">Membrane</keyword>
<comment type="caution">
    <text evidence="3">The sequence shown here is derived from an EMBL/GenBank/DDBJ whole genome shotgun (WGS) entry which is preliminary data.</text>
</comment>
<feature type="transmembrane region" description="Helical" evidence="2">
    <location>
        <begin position="25"/>
        <end position="47"/>
    </location>
</feature>
<name>A0A399NV22_9MICO</name>
<proteinExistence type="predicted"/>
<evidence type="ECO:0000313" key="3">
    <source>
        <dbReference type="EMBL" id="RII97139.1"/>
    </source>
</evidence>
<keyword evidence="2" id="KW-0812">Transmembrane</keyword>
<sequence length="126" mass="12717">MTHEGGRTTANEGDDARARARRRRLVLVLAVIAAVLVIAGVIAAITLSRDDLEQVPSTPTTGEPGTTPDVTPSSPAPGPSPTPTPDPGEPAPAPAPSPTADPTPSPSLSAPPAQDVPYPTDPNHGK</sequence>
<feature type="compositionally biased region" description="Pro residues" evidence="1">
    <location>
        <begin position="74"/>
        <end position="105"/>
    </location>
</feature>
<accession>A0A399NV22</accession>
<dbReference type="RefSeq" id="WP_043582840.1">
    <property type="nucleotide sequence ID" value="NZ_QWEC01000108.1"/>
</dbReference>
<feature type="region of interest" description="Disordered" evidence="1">
    <location>
        <begin position="46"/>
        <end position="126"/>
    </location>
</feature>
<reference evidence="3 4" key="1">
    <citation type="submission" date="2018-08" db="EMBL/GenBank/DDBJ databases">
        <title>Genome Sequence of Clavibacter michiganensis Subspecies type strains, and the Atypical Peach-Colored Strains Isolated from Tomato.</title>
        <authorList>
            <person name="Osdaghi E."/>
            <person name="Portier P."/>
            <person name="Briand M."/>
            <person name="Jacques M.-A."/>
        </authorList>
    </citation>
    <scope>NUCLEOTIDE SEQUENCE [LARGE SCALE GENOMIC DNA]</scope>
    <source>
        <strain evidence="3 4">CFBP 7493</strain>
    </source>
</reference>
<dbReference type="EMBL" id="QWEC01000108">
    <property type="protein sequence ID" value="RII97139.1"/>
    <property type="molecule type" value="Genomic_DNA"/>
</dbReference>
<dbReference type="Proteomes" id="UP000266298">
    <property type="component" value="Unassembled WGS sequence"/>
</dbReference>